<proteinExistence type="predicted"/>
<dbReference type="PANTHER" id="PTHR30352">
    <property type="entry name" value="PYRUVATE FORMATE-LYASE-ACTIVATING ENZYME"/>
    <property type="match status" value="1"/>
</dbReference>
<dbReference type="Pfam" id="PF04055">
    <property type="entry name" value="Radical_SAM"/>
    <property type="match status" value="1"/>
</dbReference>
<dbReference type="InterPro" id="IPR013785">
    <property type="entry name" value="Aldolase_TIM"/>
</dbReference>
<keyword evidence="2" id="KW-0004">4Fe-4S</keyword>
<evidence type="ECO:0000259" key="7">
    <source>
        <dbReference type="Pfam" id="PF04055"/>
    </source>
</evidence>
<dbReference type="PANTHER" id="PTHR30352:SF5">
    <property type="entry name" value="PYRUVATE FORMATE-LYASE 1-ACTIVATING ENZYME"/>
    <property type="match status" value="1"/>
</dbReference>
<gene>
    <name evidence="8" type="ORF">S01H4_11995</name>
</gene>
<comment type="cofactor">
    <cofactor evidence="1">
        <name>[4Fe-4S] cluster</name>
        <dbReference type="ChEBI" id="CHEBI:49883"/>
    </cofactor>
</comment>
<evidence type="ECO:0000256" key="2">
    <source>
        <dbReference type="ARBA" id="ARBA00022485"/>
    </source>
</evidence>
<evidence type="ECO:0000256" key="5">
    <source>
        <dbReference type="ARBA" id="ARBA00023004"/>
    </source>
</evidence>
<dbReference type="EMBL" id="BART01004996">
    <property type="protein sequence ID" value="GAG59582.1"/>
    <property type="molecule type" value="Genomic_DNA"/>
</dbReference>
<comment type="caution">
    <text evidence="8">The sequence shown here is derived from an EMBL/GenBank/DDBJ whole genome shotgun (WGS) entry which is preliminary data.</text>
</comment>
<organism evidence="8">
    <name type="scientific">marine sediment metagenome</name>
    <dbReference type="NCBI Taxonomy" id="412755"/>
    <lineage>
        <taxon>unclassified sequences</taxon>
        <taxon>metagenomes</taxon>
        <taxon>ecological metagenomes</taxon>
    </lineage>
</organism>
<dbReference type="GO" id="GO:0046872">
    <property type="term" value="F:metal ion binding"/>
    <property type="evidence" value="ECO:0007669"/>
    <property type="project" value="UniProtKB-KW"/>
</dbReference>
<keyword evidence="6" id="KW-0411">Iron-sulfur</keyword>
<dbReference type="AlphaFoldDB" id="X0ZNF5"/>
<dbReference type="GO" id="GO:0003824">
    <property type="term" value="F:catalytic activity"/>
    <property type="evidence" value="ECO:0007669"/>
    <property type="project" value="InterPro"/>
</dbReference>
<keyword evidence="5" id="KW-0408">Iron</keyword>
<dbReference type="InterPro" id="IPR034457">
    <property type="entry name" value="Organic_radical-activating"/>
</dbReference>
<protein>
    <recommendedName>
        <fullName evidence="7">Radical SAM core domain-containing protein</fullName>
    </recommendedName>
</protein>
<evidence type="ECO:0000256" key="4">
    <source>
        <dbReference type="ARBA" id="ARBA00022723"/>
    </source>
</evidence>
<keyword evidence="4" id="KW-0479">Metal-binding</keyword>
<dbReference type="SUPFAM" id="SSF102114">
    <property type="entry name" value="Radical SAM enzymes"/>
    <property type="match status" value="1"/>
</dbReference>
<evidence type="ECO:0000256" key="6">
    <source>
        <dbReference type="ARBA" id="ARBA00023014"/>
    </source>
</evidence>
<dbReference type="GO" id="GO:0051539">
    <property type="term" value="F:4 iron, 4 sulfur cluster binding"/>
    <property type="evidence" value="ECO:0007669"/>
    <property type="project" value="UniProtKB-KW"/>
</dbReference>
<feature type="non-terminal residue" evidence="8">
    <location>
        <position position="1"/>
    </location>
</feature>
<evidence type="ECO:0000313" key="8">
    <source>
        <dbReference type="EMBL" id="GAG59582.1"/>
    </source>
</evidence>
<evidence type="ECO:0000256" key="3">
    <source>
        <dbReference type="ARBA" id="ARBA00022691"/>
    </source>
</evidence>
<dbReference type="InterPro" id="IPR007197">
    <property type="entry name" value="rSAM"/>
</dbReference>
<accession>X0ZNF5</accession>
<sequence length="147" mass="16828">KPSSMKFKRVGNPMTHEEVLRHVKRLTTPDIHSVSLTGGEPLLAGNFLVDVARACRRAGFATYLETSGESSEVMAKVICYLDFAAIDIKLPEHRAVPRRNWRRLFEKELACVKLAFGQGVETFVQLFREPLSYRDLGPMRLRHPYRQ</sequence>
<reference evidence="8" key="1">
    <citation type="journal article" date="2014" name="Front. Microbiol.">
        <title>High frequency of phylogenetically diverse reductive dehalogenase-homologous genes in deep subseafloor sedimentary metagenomes.</title>
        <authorList>
            <person name="Kawai M."/>
            <person name="Futagami T."/>
            <person name="Toyoda A."/>
            <person name="Takaki Y."/>
            <person name="Nishi S."/>
            <person name="Hori S."/>
            <person name="Arai W."/>
            <person name="Tsubouchi T."/>
            <person name="Morono Y."/>
            <person name="Uchiyama I."/>
            <person name="Ito T."/>
            <person name="Fujiyama A."/>
            <person name="Inagaki F."/>
            <person name="Takami H."/>
        </authorList>
    </citation>
    <scope>NUCLEOTIDE SEQUENCE</scope>
    <source>
        <strain evidence="8">Expedition CK06-06</strain>
    </source>
</reference>
<name>X0ZNF5_9ZZZZ</name>
<evidence type="ECO:0000256" key="1">
    <source>
        <dbReference type="ARBA" id="ARBA00001966"/>
    </source>
</evidence>
<feature type="domain" description="Radical SAM core" evidence="7">
    <location>
        <begin position="7"/>
        <end position="122"/>
    </location>
</feature>
<dbReference type="Gene3D" id="3.20.20.70">
    <property type="entry name" value="Aldolase class I"/>
    <property type="match status" value="1"/>
</dbReference>
<keyword evidence="3" id="KW-0949">S-adenosyl-L-methionine</keyword>
<dbReference type="InterPro" id="IPR058240">
    <property type="entry name" value="rSAM_sf"/>
</dbReference>